<gene>
    <name evidence="5" type="ORF">CSA56_18435</name>
</gene>
<dbReference type="CDD" id="cd03257">
    <property type="entry name" value="ABC_NikE_OppD_transporters"/>
    <property type="match status" value="1"/>
</dbReference>
<dbReference type="GO" id="GO:0055085">
    <property type="term" value="P:transmembrane transport"/>
    <property type="evidence" value="ECO:0007669"/>
    <property type="project" value="UniProtKB-ARBA"/>
</dbReference>
<dbReference type="Pfam" id="PF00005">
    <property type="entry name" value="ABC_tran"/>
    <property type="match status" value="1"/>
</dbReference>
<dbReference type="Proteomes" id="UP000230821">
    <property type="component" value="Unassembled WGS sequence"/>
</dbReference>
<dbReference type="Pfam" id="PF08352">
    <property type="entry name" value="oligo_HPY"/>
    <property type="match status" value="1"/>
</dbReference>
<dbReference type="SUPFAM" id="SSF52540">
    <property type="entry name" value="P-loop containing nucleoside triphosphate hydrolases"/>
    <property type="match status" value="1"/>
</dbReference>
<dbReference type="PROSITE" id="PS50893">
    <property type="entry name" value="ABC_TRANSPORTER_2"/>
    <property type="match status" value="1"/>
</dbReference>
<dbReference type="GO" id="GO:0005524">
    <property type="term" value="F:ATP binding"/>
    <property type="evidence" value="ECO:0007669"/>
    <property type="project" value="UniProtKB-KW"/>
</dbReference>
<dbReference type="InterPro" id="IPR003593">
    <property type="entry name" value="AAA+_ATPase"/>
</dbReference>
<organism evidence="5 6">
    <name type="scientific">candidate division KSB3 bacterium</name>
    <dbReference type="NCBI Taxonomy" id="2044937"/>
    <lineage>
        <taxon>Bacteria</taxon>
        <taxon>candidate division KSB3</taxon>
    </lineage>
</organism>
<dbReference type="PROSITE" id="PS00211">
    <property type="entry name" value="ABC_TRANSPORTER_1"/>
    <property type="match status" value="1"/>
</dbReference>
<dbReference type="InterPro" id="IPR050319">
    <property type="entry name" value="ABC_transp_ATP-bind"/>
</dbReference>
<evidence type="ECO:0000313" key="5">
    <source>
        <dbReference type="EMBL" id="PIE31384.1"/>
    </source>
</evidence>
<dbReference type="EMBL" id="PDSK01000148">
    <property type="protein sequence ID" value="PIE31384.1"/>
    <property type="molecule type" value="Genomic_DNA"/>
</dbReference>
<dbReference type="NCBIfam" id="TIGR01727">
    <property type="entry name" value="oligo_HPY"/>
    <property type="match status" value="1"/>
</dbReference>
<dbReference type="GO" id="GO:0016887">
    <property type="term" value="F:ATP hydrolysis activity"/>
    <property type="evidence" value="ECO:0007669"/>
    <property type="project" value="InterPro"/>
</dbReference>
<dbReference type="InterPro" id="IPR003439">
    <property type="entry name" value="ABC_transporter-like_ATP-bd"/>
</dbReference>
<keyword evidence="1" id="KW-0813">Transport</keyword>
<dbReference type="GO" id="GO:0015833">
    <property type="term" value="P:peptide transport"/>
    <property type="evidence" value="ECO:0007669"/>
    <property type="project" value="InterPro"/>
</dbReference>
<dbReference type="PANTHER" id="PTHR43776:SF8">
    <property type="entry name" value="ABC TRANSPORTER, ATP-BINDING PROTEIN"/>
    <property type="match status" value="1"/>
</dbReference>
<dbReference type="Gene3D" id="3.40.50.300">
    <property type="entry name" value="P-loop containing nucleotide triphosphate hydrolases"/>
    <property type="match status" value="1"/>
</dbReference>
<name>A0A2G6K6V0_9BACT</name>
<dbReference type="InterPro" id="IPR027417">
    <property type="entry name" value="P-loop_NTPase"/>
</dbReference>
<evidence type="ECO:0000313" key="6">
    <source>
        <dbReference type="Proteomes" id="UP000230821"/>
    </source>
</evidence>
<evidence type="ECO:0000259" key="4">
    <source>
        <dbReference type="PROSITE" id="PS50893"/>
    </source>
</evidence>
<dbReference type="PANTHER" id="PTHR43776">
    <property type="entry name" value="TRANSPORT ATP-BINDING PROTEIN"/>
    <property type="match status" value="1"/>
</dbReference>
<reference evidence="5 6" key="1">
    <citation type="submission" date="2017-10" db="EMBL/GenBank/DDBJ databases">
        <title>Novel microbial diversity and functional potential in the marine mammal oral microbiome.</title>
        <authorList>
            <person name="Dudek N.K."/>
            <person name="Sun C.L."/>
            <person name="Burstein D."/>
            <person name="Kantor R.S."/>
            <person name="Aliaga Goltsman D.S."/>
            <person name="Bik E.M."/>
            <person name="Thomas B.C."/>
            <person name="Banfield J.F."/>
            <person name="Relman D.A."/>
        </authorList>
    </citation>
    <scope>NUCLEOTIDE SEQUENCE [LARGE SCALE GENOMIC DNA]</scope>
    <source>
        <strain evidence="5">DOLJORAL78_47_16</strain>
    </source>
</reference>
<comment type="caution">
    <text evidence="5">The sequence shown here is derived from an EMBL/GenBank/DDBJ whole genome shotgun (WGS) entry which is preliminary data.</text>
</comment>
<protein>
    <recommendedName>
        <fullName evidence="4">ABC transporter domain-containing protein</fullName>
    </recommendedName>
</protein>
<accession>A0A2G6K6V0</accession>
<keyword evidence="3" id="KW-0067">ATP-binding</keyword>
<evidence type="ECO:0000256" key="2">
    <source>
        <dbReference type="ARBA" id="ARBA00022741"/>
    </source>
</evidence>
<feature type="domain" description="ABC transporter" evidence="4">
    <location>
        <begin position="6"/>
        <end position="256"/>
    </location>
</feature>
<evidence type="ECO:0000256" key="1">
    <source>
        <dbReference type="ARBA" id="ARBA00022448"/>
    </source>
</evidence>
<dbReference type="AlphaFoldDB" id="A0A2G6K6V0"/>
<dbReference type="InterPro" id="IPR013563">
    <property type="entry name" value="Oligopep_ABC_C"/>
</dbReference>
<proteinExistence type="predicted"/>
<dbReference type="SMART" id="SM00382">
    <property type="entry name" value="AAA"/>
    <property type="match status" value="1"/>
</dbReference>
<sequence>MGTPLLQIKNLKKYFPIRSGFLSKSMETVKAIDGISFSVAEGTSFGLVGESGSGKTTVARTILRLIPPTDGDILFENRDIARMPEKSLTRLRRHMQMIFQDPHSSLNPRKTIFKSVAEPLIVHERMRGKLLRKRVEELLTIVGLERAHTFRFPHELSGGQKQRVGIARALALNPKMLFLDEPTSALDVSVQAQTLNFLEDLQKQLSLTYLFISHNLVVIRFVCDTVAVMYLGRIVEIAQSEELFQSPKHPYTKALISAIPLPQATQSEADMILEGDIPSPIHIPSGCRFHTRCPETIGAICQEVDPPLTRISDTHCVNCHLYS</sequence>
<dbReference type="InterPro" id="IPR017871">
    <property type="entry name" value="ABC_transporter-like_CS"/>
</dbReference>
<dbReference type="FunFam" id="3.40.50.300:FF:000016">
    <property type="entry name" value="Oligopeptide ABC transporter ATP-binding component"/>
    <property type="match status" value="1"/>
</dbReference>
<keyword evidence="2" id="KW-0547">Nucleotide-binding</keyword>
<evidence type="ECO:0000256" key="3">
    <source>
        <dbReference type="ARBA" id="ARBA00022840"/>
    </source>
</evidence>